<gene>
    <name evidence="2" type="ORF">AMECASPLE_039806</name>
</gene>
<feature type="compositionally biased region" description="Basic and acidic residues" evidence="1">
    <location>
        <begin position="53"/>
        <end position="62"/>
    </location>
</feature>
<feature type="region of interest" description="Disordered" evidence="1">
    <location>
        <begin position="42"/>
        <end position="102"/>
    </location>
</feature>
<accession>A0ABV0XXH8</accession>
<feature type="region of interest" description="Disordered" evidence="1">
    <location>
        <begin position="1"/>
        <end position="20"/>
    </location>
</feature>
<reference evidence="2 3" key="1">
    <citation type="submission" date="2021-06" db="EMBL/GenBank/DDBJ databases">
        <authorList>
            <person name="Palmer J.M."/>
        </authorList>
    </citation>
    <scope>NUCLEOTIDE SEQUENCE [LARGE SCALE GENOMIC DNA]</scope>
    <source>
        <strain evidence="2 3">AS_MEX2019</strain>
        <tissue evidence="2">Muscle</tissue>
    </source>
</reference>
<keyword evidence="3" id="KW-1185">Reference proteome</keyword>
<evidence type="ECO:0000256" key="1">
    <source>
        <dbReference type="SAM" id="MobiDB-lite"/>
    </source>
</evidence>
<dbReference type="Proteomes" id="UP001469553">
    <property type="component" value="Unassembled WGS sequence"/>
</dbReference>
<name>A0ABV0XXH8_9TELE</name>
<evidence type="ECO:0000313" key="3">
    <source>
        <dbReference type="Proteomes" id="UP001469553"/>
    </source>
</evidence>
<organism evidence="2 3">
    <name type="scientific">Ameca splendens</name>
    <dbReference type="NCBI Taxonomy" id="208324"/>
    <lineage>
        <taxon>Eukaryota</taxon>
        <taxon>Metazoa</taxon>
        <taxon>Chordata</taxon>
        <taxon>Craniata</taxon>
        <taxon>Vertebrata</taxon>
        <taxon>Euteleostomi</taxon>
        <taxon>Actinopterygii</taxon>
        <taxon>Neopterygii</taxon>
        <taxon>Teleostei</taxon>
        <taxon>Neoteleostei</taxon>
        <taxon>Acanthomorphata</taxon>
        <taxon>Ovalentaria</taxon>
        <taxon>Atherinomorphae</taxon>
        <taxon>Cyprinodontiformes</taxon>
        <taxon>Goodeidae</taxon>
        <taxon>Ameca</taxon>
    </lineage>
</organism>
<protein>
    <submittedName>
        <fullName evidence="2">Uncharacterized protein</fullName>
    </submittedName>
</protein>
<comment type="caution">
    <text evidence="2">The sequence shown here is derived from an EMBL/GenBank/DDBJ whole genome shotgun (WGS) entry which is preliminary data.</text>
</comment>
<proteinExistence type="predicted"/>
<sequence>MVPVSQIKASSKSLPKKTIRLCTSRNRYRRFLAEQTYQKPWKKRQLAQPLEGRIIRSSDHKQSRGSQQQEERGTNKHKSTPAFINLRARRKKGLGSQCHVTI</sequence>
<dbReference type="EMBL" id="JAHRIP010018567">
    <property type="protein sequence ID" value="MEQ2286199.1"/>
    <property type="molecule type" value="Genomic_DNA"/>
</dbReference>
<evidence type="ECO:0000313" key="2">
    <source>
        <dbReference type="EMBL" id="MEQ2286199.1"/>
    </source>
</evidence>